<dbReference type="EMBL" id="SLVV01000012">
    <property type="protein sequence ID" value="TCN21369.1"/>
    <property type="molecule type" value="Genomic_DNA"/>
</dbReference>
<dbReference type="RefSeq" id="WP_121611207.1">
    <property type="nucleotide sequence ID" value="NZ_CP033044.1"/>
</dbReference>
<protein>
    <submittedName>
        <fullName evidence="2">Uncharacterized protein</fullName>
    </submittedName>
</protein>
<keyword evidence="1" id="KW-0812">Transmembrane</keyword>
<gene>
    <name evidence="2" type="ORF">EV146_11250</name>
</gene>
<name>A0A4R2B7K1_9BACI</name>
<dbReference type="OrthoDB" id="2439445at2"/>
<keyword evidence="3" id="KW-1185">Reference proteome</keyword>
<proteinExistence type="predicted"/>
<dbReference type="Proteomes" id="UP000295689">
    <property type="component" value="Unassembled WGS sequence"/>
</dbReference>
<evidence type="ECO:0000313" key="3">
    <source>
        <dbReference type="Proteomes" id="UP000295689"/>
    </source>
</evidence>
<keyword evidence="1" id="KW-1133">Transmembrane helix</keyword>
<evidence type="ECO:0000256" key="1">
    <source>
        <dbReference type="SAM" id="Phobius"/>
    </source>
</evidence>
<reference evidence="2 3" key="1">
    <citation type="journal article" date="2015" name="Stand. Genomic Sci.">
        <title>Genomic Encyclopedia of Bacterial and Archaeal Type Strains, Phase III: the genomes of soil and plant-associated and newly described type strains.</title>
        <authorList>
            <person name="Whitman W.B."/>
            <person name="Woyke T."/>
            <person name="Klenk H.P."/>
            <person name="Zhou Y."/>
            <person name="Lilburn T.G."/>
            <person name="Beck B.J."/>
            <person name="De Vos P."/>
            <person name="Vandamme P."/>
            <person name="Eisen J.A."/>
            <person name="Garrity G."/>
            <person name="Hugenholtz P."/>
            <person name="Kyrpides N.C."/>
        </authorList>
    </citation>
    <scope>NUCLEOTIDE SEQUENCE [LARGE SCALE GENOMIC DNA]</scope>
    <source>
        <strain evidence="2 3">CV53</strain>
    </source>
</reference>
<keyword evidence="1" id="KW-0472">Membrane</keyword>
<accession>A0A4R2B7K1</accession>
<dbReference type="AlphaFoldDB" id="A0A4R2B7K1"/>
<organism evidence="2 3">
    <name type="scientific">Mesobacillus foraminis</name>
    <dbReference type="NCBI Taxonomy" id="279826"/>
    <lineage>
        <taxon>Bacteria</taxon>
        <taxon>Bacillati</taxon>
        <taxon>Bacillota</taxon>
        <taxon>Bacilli</taxon>
        <taxon>Bacillales</taxon>
        <taxon>Bacillaceae</taxon>
        <taxon>Mesobacillus</taxon>
    </lineage>
</organism>
<feature type="transmembrane region" description="Helical" evidence="1">
    <location>
        <begin position="33"/>
        <end position="57"/>
    </location>
</feature>
<comment type="caution">
    <text evidence="2">The sequence shown here is derived from an EMBL/GenBank/DDBJ whole genome shotgun (WGS) entry which is preliminary data.</text>
</comment>
<evidence type="ECO:0000313" key="2">
    <source>
        <dbReference type="EMBL" id="TCN21369.1"/>
    </source>
</evidence>
<sequence>MYYIILLFLANILAGFALLEVAGLSGLGMLAGLMPFLKVVAVILIIVFSLGLFYLGLKSLFNGSWRK</sequence>